<evidence type="ECO:0000256" key="1">
    <source>
        <dbReference type="SAM" id="MobiDB-lite"/>
    </source>
</evidence>
<name>A0A1J1I3E2_9DIPT</name>
<keyword evidence="3" id="KW-1185">Reference proteome</keyword>
<evidence type="ECO:0000313" key="2">
    <source>
        <dbReference type="EMBL" id="CRK94855.1"/>
    </source>
</evidence>
<sequence>MFGKEKQQQESTSCVTSQKEIKVSSYRQVQYATWIDESHGIFEQNERQKNKRQSNHTTKRIQKREEKKFLMASKETFEVHFSTT</sequence>
<dbReference type="EMBL" id="CVRI01000040">
    <property type="protein sequence ID" value="CRK94855.1"/>
    <property type="molecule type" value="Genomic_DNA"/>
</dbReference>
<protein>
    <submittedName>
        <fullName evidence="2">CLUMA_CG008347, isoform A</fullName>
    </submittedName>
</protein>
<feature type="compositionally biased region" description="Basic residues" evidence="1">
    <location>
        <begin position="49"/>
        <end position="62"/>
    </location>
</feature>
<accession>A0A1J1I3E2</accession>
<reference evidence="2 3" key="1">
    <citation type="submission" date="2015-04" db="EMBL/GenBank/DDBJ databases">
        <authorList>
            <person name="Syromyatnikov M.Y."/>
            <person name="Popov V.N."/>
        </authorList>
    </citation>
    <scope>NUCLEOTIDE SEQUENCE [LARGE SCALE GENOMIC DNA]</scope>
</reference>
<dbReference type="AlphaFoldDB" id="A0A1J1I3E2"/>
<organism evidence="2 3">
    <name type="scientific">Clunio marinus</name>
    <dbReference type="NCBI Taxonomy" id="568069"/>
    <lineage>
        <taxon>Eukaryota</taxon>
        <taxon>Metazoa</taxon>
        <taxon>Ecdysozoa</taxon>
        <taxon>Arthropoda</taxon>
        <taxon>Hexapoda</taxon>
        <taxon>Insecta</taxon>
        <taxon>Pterygota</taxon>
        <taxon>Neoptera</taxon>
        <taxon>Endopterygota</taxon>
        <taxon>Diptera</taxon>
        <taxon>Nematocera</taxon>
        <taxon>Chironomoidea</taxon>
        <taxon>Chironomidae</taxon>
        <taxon>Clunio</taxon>
    </lineage>
</organism>
<feature type="region of interest" description="Disordered" evidence="1">
    <location>
        <begin position="43"/>
        <end position="65"/>
    </location>
</feature>
<dbReference type="Proteomes" id="UP000183832">
    <property type="component" value="Unassembled WGS sequence"/>
</dbReference>
<gene>
    <name evidence="2" type="ORF">CLUMA_CG008347</name>
</gene>
<proteinExistence type="predicted"/>
<evidence type="ECO:0000313" key="3">
    <source>
        <dbReference type="Proteomes" id="UP000183832"/>
    </source>
</evidence>